<dbReference type="EMBL" id="BMOV01000003">
    <property type="protein sequence ID" value="GGO09776.1"/>
    <property type="molecule type" value="Genomic_DNA"/>
</dbReference>
<reference evidence="3" key="1">
    <citation type="journal article" date="2019" name="Int. J. Syst. Evol. Microbiol.">
        <title>The Global Catalogue of Microorganisms (GCM) 10K type strain sequencing project: providing services to taxonomists for standard genome sequencing and annotation.</title>
        <authorList>
            <consortium name="The Broad Institute Genomics Platform"/>
            <consortium name="The Broad Institute Genome Sequencing Center for Infectious Disease"/>
            <person name="Wu L."/>
            <person name="Ma J."/>
        </authorList>
    </citation>
    <scope>NUCLEOTIDE SEQUENCE [LARGE SCALE GENOMIC DNA]</scope>
    <source>
        <strain evidence="3">JCM 17843</strain>
    </source>
</reference>
<evidence type="ECO:0000313" key="2">
    <source>
        <dbReference type="EMBL" id="GGO09776.1"/>
    </source>
</evidence>
<dbReference type="InterPro" id="IPR038444">
    <property type="entry name" value="DUF465_sf"/>
</dbReference>
<evidence type="ECO:0000313" key="3">
    <source>
        <dbReference type="Proteomes" id="UP000602381"/>
    </source>
</evidence>
<proteinExistence type="predicted"/>
<dbReference type="Gene3D" id="6.10.280.50">
    <property type="match status" value="1"/>
</dbReference>
<sequence length="71" mass="8328">MHDGMTLADAELKKRLKILEQEHRDLDMAIEALHSAGSFDQLQILRMKKRKLLLRDQIRHLEDQILPDIIA</sequence>
<keyword evidence="3" id="KW-1185">Reference proteome</keyword>
<evidence type="ECO:0000256" key="1">
    <source>
        <dbReference type="SAM" id="Coils"/>
    </source>
</evidence>
<comment type="caution">
    <text evidence="2">The sequence shown here is derived from an EMBL/GenBank/DDBJ whole genome shotgun (WGS) entry which is preliminary data.</text>
</comment>
<name>A0ABQ2LDZ4_9PROT</name>
<keyword evidence="1" id="KW-0175">Coiled coil</keyword>
<gene>
    <name evidence="2" type="ORF">GCM10007972_11640</name>
</gene>
<dbReference type="RefSeq" id="WP_229773564.1">
    <property type="nucleotide sequence ID" value="NZ_BMOV01000003.1"/>
</dbReference>
<accession>A0ABQ2LDZ4</accession>
<dbReference type="Pfam" id="PF04325">
    <property type="entry name" value="DUF465"/>
    <property type="match status" value="1"/>
</dbReference>
<feature type="coiled-coil region" evidence="1">
    <location>
        <begin position="9"/>
        <end position="64"/>
    </location>
</feature>
<organism evidence="2 3">
    <name type="scientific">Iodidimonas muriae</name>
    <dbReference type="NCBI Taxonomy" id="261467"/>
    <lineage>
        <taxon>Bacteria</taxon>
        <taxon>Pseudomonadati</taxon>
        <taxon>Pseudomonadota</taxon>
        <taxon>Alphaproteobacteria</taxon>
        <taxon>Iodidimonadales</taxon>
        <taxon>Iodidimonadaceae</taxon>
        <taxon>Iodidimonas</taxon>
    </lineage>
</organism>
<dbReference type="InterPro" id="IPR007420">
    <property type="entry name" value="DUF465"/>
</dbReference>
<evidence type="ECO:0008006" key="4">
    <source>
        <dbReference type="Google" id="ProtNLM"/>
    </source>
</evidence>
<protein>
    <recommendedName>
        <fullName evidence="4">DUF465 domain-containing protein</fullName>
    </recommendedName>
</protein>
<dbReference type="Proteomes" id="UP000602381">
    <property type="component" value="Unassembled WGS sequence"/>
</dbReference>